<dbReference type="AlphaFoldDB" id="A0A0F8X0K4"/>
<gene>
    <name evidence="1" type="ORF">LCGC14_3004530</name>
</gene>
<dbReference type="Pfam" id="PF07592">
    <property type="entry name" value="DDE_Tnp_ISAZ013"/>
    <property type="match status" value="1"/>
</dbReference>
<dbReference type="InterPro" id="IPR011518">
    <property type="entry name" value="Transposase_36"/>
</dbReference>
<evidence type="ECO:0000313" key="1">
    <source>
        <dbReference type="EMBL" id="KKK62418.1"/>
    </source>
</evidence>
<reference evidence="1" key="1">
    <citation type="journal article" date="2015" name="Nature">
        <title>Complex archaea that bridge the gap between prokaryotes and eukaryotes.</title>
        <authorList>
            <person name="Spang A."/>
            <person name="Saw J.H."/>
            <person name="Jorgensen S.L."/>
            <person name="Zaremba-Niedzwiedzka K."/>
            <person name="Martijn J."/>
            <person name="Lind A.E."/>
            <person name="van Eijk R."/>
            <person name="Schleper C."/>
            <person name="Guy L."/>
            <person name="Ettema T.J."/>
        </authorList>
    </citation>
    <scope>NUCLEOTIDE SEQUENCE</scope>
</reference>
<comment type="caution">
    <text evidence="1">The sequence shown here is derived from an EMBL/GenBank/DDBJ whole genome shotgun (WGS) entry which is preliminary data.</text>
</comment>
<dbReference type="EMBL" id="LAZR01062002">
    <property type="protein sequence ID" value="KKK62418.1"/>
    <property type="molecule type" value="Genomic_DNA"/>
</dbReference>
<accession>A0A0F8X0K4</accession>
<dbReference type="Gene3D" id="3.30.420.10">
    <property type="entry name" value="Ribonuclease H-like superfamily/Ribonuclease H"/>
    <property type="match status" value="1"/>
</dbReference>
<sequence>MLRISLDAKAPLREPSGRGLFSRGGLNRVVVKGLDHDFHGKTSKVTPFGIYLPQPGELYLYFTSSKVTSDFIVDCMSDFWASVQGRFPAVTTLVINQDNGPENHSRRTQFMQRITQFVERFQLSVQLAYYPPYHSKYNPIERVWGFLEQHWNGSLLDSVETILNFARSFSFQDVKPVVQLVSKAYQTGVKLTQKQMRLLEKRFQRLEGLEKWFALITPLTDAQTV</sequence>
<organism evidence="1">
    <name type="scientific">marine sediment metagenome</name>
    <dbReference type="NCBI Taxonomy" id="412755"/>
    <lineage>
        <taxon>unclassified sequences</taxon>
        <taxon>metagenomes</taxon>
        <taxon>ecological metagenomes</taxon>
    </lineage>
</organism>
<proteinExistence type="predicted"/>
<evidence type="ECO:0008006" key="2">
    <source>
        <dbReference type="Google" id="ProtNLM"/>
    </source>
</evidence>
<dbReference type="GO" id="GO:0003676">
    <property type="term" value="F:nucleic acid binding"/>
    <property type="evidence" value="ECO:0007669"/>
    <property type="project" value="InterPro"/>
</dbReference>
<dbReference type="InterPro" id="IPR036397">
    <property type="entry name" value="RNaseH_sf"/>
</dbReference>
<name>A0A0F8X0K4_9ZZZZ</name>
<protein>
    <recommendedName>
        <fullName evidence="2">Tc1-like transposase DDE domain-containing protein</fullName>
    </recommendedName>
</protein>